<accession>A0A1A8TKI7</accession>
<dbReference type="RefSeq" id="WP_067017193.1">
    <property type="nucleotide sequence ID" value="NZ_FLOB01000006.1"/>
</dbReference>
<dbReference type="PANTHER" id="PTHR13061">
    <property type="entry name" value="DYNACTIN SUBUNIT P25"/>
    <property type="match status" value="1"/>
</dbReference>
<sequence>MACYKIDGVTPVVHPTAYVHPTAVLIGDVIIKQGCYVGPGACLRGDFGRITMEEESNVQDNCVVHGFAGSHTIIGKHGHIGHGAILHGCVIGEDSLIGMNAVVMDEANIGAESIVAAAAFVKSRFSCDARSLLMGSPARLVRQVSDEELKWKQTGTQEYIDLTTRCLESMVECHPLTEPEADRPSLKTGYHKPKNN</sequence>
<reference evidence="2 3" key="1">
    <citation type="submission" date="2016-06" db="EMBL/GenBank/DDBJ databases">
        <authorList>
            <person name="Kjaerup R.B."/>
            <person name="Dalgaard T.S."/>
            <person name="Juul-Madsen H.R."/>
        </authorList>
    </citation>
    <scope>NUCLEOTIDE SEQUENCE [LARGE SCALE GENOMIC DNA]</scope>
    <source>
        <strain evidence="2 3">CECT 8886</strain>
    </source>
</reference>
<dbReference type="OrthoDB" id="9803036at2"/>
<evidence type="ECO:0000313" key="3">
    <source>
        <dbReference type="Proteomes" id="UP000092544"/>
    </source>
</evidence>
<organism evidence="2 3">
    <name type="scientific">Marinomonas spartinae</name>
    <dbReference type="NCBI Taxonomy" id="1792290"/>
    <lineage>
        <taxon>Bacteria</taxon>
        <taxon>Pseudomonadati</taxon>
        <taxon>Pseudomonadota</taxon>
        <taxon>Gammaproteobacteria</taxon>
        <taxon>Oceanospirillales</taxon>
        <taxon>Oceanospirillaceae</taxon>
        <taxon>Marinomonas</taxon>
    </lineage>
</organism>
<dbReference type="GO" id="GO:0047200">
    <property type="term" value="F:tetrahydrodipicolinate N-acetyltransferase activity"/>
    <property type="evidence" value="ECO:0007669"/>
    <property type="project" value="UniProtKB-EC"/>
</dbReference>
<dbReference type="EC" id="2.3.1.89" evidence="2"/>
<protein>
    <submittedName>
        <fullName evidence="2">2,3,4,5-tetrahydropyridine-2,6-dicarboxylate N-acetyltransferase</fullName>
        <ecNumber evidence="2">2.3.1.89</ecNumber>
    </submittedName>
</protein>
<dbReference type="InterPro" id="IPR011004">
    <property type="entry name" value="Trimer_LpxA-like_sf"/>
</dbReference>
<keyword evidence="2" id="KW-0808">Transferase</keyword>
<name>A0A1A8TKI7_9GAMM</name>
<dbReference type="STRING" id="1792290.MSP8886_02670"/>
<dbReference type="SUPFAM" id="SSF51161">
    <property type="entry name" value="Trimeric LpxA-like enzymes"/>
    <property type="match status" value="1"/>
</dbReference>
<gene>
    <name evidence="2" type="primary">dapH</name>
    <name evidence="2" type="ORF">MSP8886_02670</name>
</gene>
<dbReference type="EMBL" id="FLOB01000006">
    <property type="protein sequence ID" value="SBS33196.1"/>
    <property type="molecule type" value="Genomic_DNA"/>
</dbReference>
<dbReference type="InterPro" id="IPR050484">
    <property type="entry name" value="Transf_Hexapept/Carb_Anhydrase"/>
</dbReference>
<dbReference type="CDD" id="cd04745">
    <property type="entry name" value="LbH_paaY_like"/>
    <property type="match status" value="1"/>
</dbReference>
<dbReference type="PANTHER" id="PTHR13061:SF29">
    <property type="entry name" value="GAMMA CARBONIC ANHYDRASE-LIKE 1, MITOCHONDRIAL-RELATED"/>
    <property type="match status" value="1"/>
</dbReference>
<dbReference type="Proteomes" id="UP000092544">
    <property type="component" value="Unassembled WGS sequence"/>
</dbReference>
<evidence type="ECO:0000313" key="2">
    <source>
        <dbReference type="EMBL" id="SBS33196.1"/>
    </source>
</evidence>
<evidence type="ECO:0000256" key="1">
    <source>
        <dbReference type="SAM" id="MobiDB-lite"/>
    </source>
</evidence>
<proteinExistence type="predicted"/>
<dbReference type="Gene3D" id="2.160.10.10">
    <property type="entry name" value="Hexapeptide repeat proteins"/>
    <property type="match status" value="1"/>
</dbReference>
<keyword evidence="2" id="KW-0012">Acyltransferase</keyword>
<feature type="region of interest" description="Disordered" evidence="1">
    <location>
        <begin position="177"/>
        <end position="196"/>
    </location>
</feature>
<dbReference type="AlphaFoldDB" id="A0A1A8TKI7"/>
<keyword evidence="3" id="KW-1185">Reference proteome</keyword>